<sequence length="239" mass="26745">MRIRAFRAVDDPEACEKFIYGHRKILEIYYGIIKITSDSNDWLKDPYTIVIIAEDPETGKIYGGAKVQVFDGSAPLPIQSAVSKYDPLIDTVVWNDFKKGGTCEICGLWNSKEIAGLGIGSHILSRVGIAISDQLGVKSIFVLCAPATVRMGKRNGFVVETELGKDGLFFYPKDDFIATVMRLRDVHDFSLANPQELESILLLRNSKTVRLAEKGPKGAFEVDYELEVHNWVPPKYEDK</sequence>
<keyword evidence="2" id="KW-1185">Reference proteome</keyword>
<dbReference type="STRING" id="929713.NIASO_00045"/>
<name>W0EXU2_9BACT</name>
<dbReference type="EMBL" id="CP007035">
    <property type="protein sequence ID" value="AHF14019.1"/>
    <property type="molecule type" value="Genomic_DNA"/>
</dbReference>
<dbReference type="HOGENOM" id="CLU_1188069_0_0_10"/>
<organism evidence="1 2">
    <name type="scientific">Niabella soli DSM 19437</name>
    <dbReference type="NCBI Taxonomy" id="929713"/>
    <lineage>
        <taxon>Bacteria</taxon>
        <taxon>Pseudomonadati</taxon>
        <taxon>Bacteroidota</taxon>
        <taxon>Chitinophagia</taxon>
        <taxon>Chitinophagales</taxon>
        <taxon>Chitinophagaceae</taxon>
        <taxon>Niabella</taxon>
    </lineage>
</organism>
<evidence type="ECO:0000313" key="2">
    <source>
        <dbReference type="Proteomes" id="UP000003586"/>
    </source>
</evidence>
<dbReference type="Gene3D" id="3.40.630.30">
    <property type="match status" value="1"/>
</dbReference>
<protein>
    <recommendedName>
        <fullName evidence="3">N-acetyltransferase domain-containing protein</fullName>
    </recommendedName>
</protein>
<dbReference type="AlphaFoldDB" id="W0EXU2"/>
<dbReference type="SUPFAM" id="SSF55729">
    <property type="entry name" value="Acyl-CoA N-acyltransferases (Nat)"/>
    <property type="match status" value="1"/>
</dbReference>
<proteinExistence type="predicted"/>
<accession>W0EXU2</accession>
<dbReference type="InterPro" id="IPR016181">
    <property type="entry name" value="Acyl_CoA_acyltransferase"/>
</dbReference>
<reference evidence="1 2" key="1">
    <citation type="submission" date="2013-12" db="EMBL/GenBank/DDBJ databases">
        <authorList>
            <consortium name="DOE Joint Genome Institute"/>
            <person name="Eisen J."/>
            <person name="Huntemann M."/>
            <person name="Han J."/>
            <person name="Chen A."/>
            <person name="Kyrpides N."/>
            <person name="Mavromatis K."/>
            <person name="Markowitz V."/>
            <person name="Palaniappan K."/>
            <person name="Ivanova N."/>
            <person name="Schaumberg A."/>
            <person name="Pati A."/>
            <person name="Liolios K."/>
            <person name="Nordberg H.P."/>
            <person name="Cantor M.N."/>
            <person name="Hua S.X."/>
            <person name="Woyke T."/>
        </authorList>
    </citation>
    <scope>NUCLEOTIDE SEQUENCE [LARGE SCALE GENOMIC DNA]</scope>
    <source>
        <strain evidence="2">DSM 19437</strain>
    </source>
</reference>
<evidence type="ECO:0008006" key="3">
    <source>
        <dbReference type="Google" id="ProtNLM"/>
    </source>
</evidence>
<dbReference type="KEGG" id="nso:NIASO_00045"/>
<dbReference type="OrthoDB" id="660041at2"/>
<evidence type="ECO:0000313" key="1">
    <source>
        <dbReference type="EMBL" id="AHF14019.1"/>
    </source>
</evidence>
<dbReference type="eggNOG" id="ENOG502Z8HB">
    <property type="taxonomic scope" value="Bacteria"/>
</dbReference>
<dbReference type="Proteomes" id="UP000003586">
    <property type="component" value="Chromosome"/>
</dbReference>
<gene>
    <name evidence="1" type="ORF">NIASO_00045</name>
</gene>